<dbReference type="EMBL" id="FNUT01000002">
    <property type="protein sequence ID" value="SEF67459.1"/>
    <property type="molecule type" value="Genomic_DNA"/>
</dbReference>
<gene>
    <name evidence="2" type="ORF">SAMN05421877_102109</name>
</gene>
<name>A0A1H5TXG4_9SPHI</name>
<evidence type="ECO:0000259" key="1">
    <source>
        <dbReference type="Pfam" id="PF13182"/>
    </source>
</evidence>
<evidence type="ECO:0000313" key="3">
    <source>
        <dbReference type="Proteomes" id="UP000236731"/>
    </source>
</evidence>
<reference evidence="3" key="1">
    <citation type="submission" date="2016-10" db="EMBL/GenBank/DDBJ databases">
        <authorList>
            <person name="Varghese N."/>
            <person name="Submissions S."/>
        </authorList>
    </citation>
    <scope>NUCLEOTIDE SEQUENCE [LARGE SCALE GENOMIC DNA]</scope>
    <source>
        <strain evidence="3">DSM 22361</strain>
    </source>
</reference>
<keyword evidence="3" id="KW-1185">Reference proteome</keyword>
<dbReference type="RefSeq" id="WP_103905140.1">
    <property type="nucleotide sequence ID" value="NZ_CP049246.1"/>
</dbReference>
<accession>A0A1H5TXG4</accession>
<proteinExistence type="predicted"/>
<evidence type="ECO:0000313" key="2">
    <source>
        <dbReference type="EMBL" id="SEF67459.1"/>
    </source>
</evidence>
<dbReference type="AlphaFoldDB" id="A0A1H5TXG4"/>
<dbReference type="Proteomes" id="UP000236731">
    <property type="component" value="Unassembled WGS sequence"/>
</dbReference>
<dbReference type="InterPro" id="IPR025248">
    <property type="entry name" value="DUF4007"/>
</dbReference>
<organism evidence="2 3">
    <name type="scientific">Sphingobacterium lactis</name>
    <dbReference type="NCBI Taxonomy" id="797291"/>
    <lineage>
        <taxon>Bacteria</taxon>
        <taxon>Pseudomonadati</taxon>
        <taxon>Bacteroidota</taxon>
        <taxon>Sphingobacteriia</taxon>
        <taxon>Sphingobacteriales</taxon>
        <taxon>Sphingobacteriaceae</taxon>
        <taxon>Sphingobacterium</taxon>
    </lineage>
</organism>
<sequence length="287" mass="33462">MSLRFSGHDTFHCKQQWLLKGIRLIEEEGNTAFNNTSDAIKTLGVGKNMVSSVKYWLESFNITNNHKISQIGKLLLSQNGFDPYLEDEGTLWLLQFHLCHSKYASIFNLIFCKYFNDKVNYDFTEEKILNFLKRHLEDNNIKAMSSNTLSNDFKVFTRSYVSSVRESKTLEDDFNSPLLELNLIEKSDNNTFKINKTNRIIPPNIFAYSVLLICESENSRSLSFRLIQETIGNYFCLSNDSLEEHIHQLNFISPLFVYNEDAGTANIQIKDYDENDKVNLLRRHYEN</sequence>
<protein>
    <recommendedName>
        <fullName evidence="1">DUF4007 domain-containing protein</fullName>
    </recommendedName>
</protein>
<feature type="domain" description="DUF4007" evidence="1">
    <location>
        <begin position="5"/>
        <end position="285"/>
    </location>
</feature>
<dbReference type="OrthoDB" id="747541at2"/>
<dbReference type="Pfam" id="PF13182">
    <property type="entry name" value="DUF4007"/>
    <property type="match status" value="1"/>
</dbReference>